<protein>
    <submittedName>
        <fullName evidence="1">Uncharacterized protein</fullName>
    </submittedName>
</protein>
<dbReference type="AlphaFoldDB" id="A0A7G1IDP9"/>
<dbReference type="EMBL" id="AP023343">
    <property type="protein sequence ID" value="BCI87679.1"/>
    <property type="molecule type" value="Genomic_DNA"/>
</dbReference>
<reference evidence="1 2" key="1">
    <citation type="submission" date="2020-07" db="EMBL/GenBank/DDBJ databases">
        <title>Mycobacterium kansasii (former subtype) with zoonotic potential isolated from diseased indoor pet cat, Japan.</title>
        <authorList>
            <person name="Fukano H."/>
            <person name="Terazono T."/>
            <person name="Hoshino Y."/>
        </authorList>
    </citation>
    <scope>NUCLEOTIDE SEQUENCE [LARGE SCALE GENOMIC DNA]</scope>
    <source>
        <strain evidence="1 2">Kuro-I</strain>
    </source>
</reference>
<accession>A0A7G1IDP9</accession>
<keyword evidence="2" id="KW-1185">Reference proteome</keyword>
<evidence type="ECO:0000313" key="1">
    <source>
        <dbReference type="EMBL" id="BCI87679.1"/>
    </source>
</evidence>
<evidence type="ECO:0000313" key="2">
    <source>
        <dbReference type="Proteomes" id="UP000516380"/>
    </source>
</evidence>
<proteinExistence type="predicted"/>
<organism evidence="1 2">
    <name type="scientific">Mycobacterium kansasii</name>
    <dbReference type="NCBI Taxonomy" id="1768"/>
    <lineage>
        <taxon>Bacteria</taxon>
        <taxon>Bacillati</taxon>
        <taxon>Actinomycetota</taxon>
        <taxon>Actinomycetes</taxon>
        <taxon>Mycobacteriales</taxon>
        <taxon>Mycobacteriaceae</taxon>
        <taxon>Mycobacterium</taxon>
    </lineage>
</organism>
<name>A0A7G1IDP9_MYCKA</name>
<sequence length="156" mass="17719">MGTKTPHTSDQLAQSVRFVHKIIGAFRKSGNAIADRAAPTQYTDWYPVIHRPYGGDDADAPQRRLINVDHNGLGSRLREDAQRIRAGLRACHIKARQPQPTFQGSQYILVIGYYQEAWCGFIVHEDILPDRQPFERTCSLQLSDWFLGPQGCRDAR</sequence>
<gene>
    <name evidence="1" type="ORF">NIIDMKKI_28850</name>
</gene>
<dbReference type="Proteomes" id="UP000516380">
    <property type="component" value="Chromosome"/>
</dbReference>